<dbReference type="Gene3D" id="3.30.70.270">
    <property type="match status" value="1"/>
</dbReference>
<dbReference type="Proteomes" id="UP000502706">
    <property type="component" value="Chromosome"/>
</dbReference>
<dbReference type="CDD" id="cd01949">
    <property type="entry name" value="GGDEF"/>
    <property type="match status" value="1"/>
</dbReference>
<dbReference type="InterPro" id="IPR029787">
    <property type="entry name" value="Nucleotide_cyclase"/>
</dbReference>
<organism evidence="5 6">
    <name type="scientific">Rubrobacter marinus</name>
    <dbReference type="NCBI Taxonomy" id="2653852"/>
    <lineage>
        <taxon>Bacteria</taxon>
        <taxon>Bacillati</taxon>
        <taxon>Actinomycetota</taxon>
        <taxon>Rubrobacteria</taxon>
        <taxon>Rubrobacterales</taxon>
        <taxon>Rubrobacteraceae</taxon>
        <taxon>Rubrobacter</taxon>
    </lineage>
</organism>
<feature type="domain" description="PAC" evidence="3">
    <location>
        <begin position="82"/>
        <end position="134"/>
    </location>
</feature>
<dbReference type="FunFam" id="3.30.70.270:FF:000001">
    <property type="entry name" value="Diguanylate cyclase domain protein"/>
    <property type="match status" value="1"/>
</dbReference>
<dbReference type="SMART" id="SM00091">
    <property type="entry name" value="PAS"/>
    <property type="match status" value="1"/>
</dbReference>
<feature type="region of interest" description="Disordered" evidence="1">
    <location>
        <begin position="290"/>
        <end position="322"/>
    </location>
</feature>
<evidence type="ECO:0000313" key="6">
    <source>
        <dbReference type="Proteomes" id="UP000502706"/>
    </source>
</evidence>
<dbReference type="SMART" id="SM00086">
    <property type="entry name" value="PAC"/>
    <property type="match status" value="1"/>
</dbReference>
<dbReference type="PANTHER" id="PTHR44757">
    <property type="entry name" value="DIGUANYLATE CYCLASE DGCP"/>
    <property type="match status" value="1"/>
</dbReference>
<dbReference type="Gene3D" id="3.30.450.20">
    <property type="entry name" value="PAS domain"/>
    <property type="match status" value="1"/>
</dbReference>
<dbReference type="RefSeq" id="WP_166397043.1">
    <property type="nucleotide sequence ID" value="NZ_CP045121.1"/>
</dbReference>
<evidence type="ECO:0000259" key="4">
    <source>
        <dbReference type="PROSITE" id="PS50887"/>
    </source>
</evidence>
<feature type="domain" description="GGDEF" evidence="4">
    <location>
        <begin position="166"/>
        <end position="301"/>
    </location>
</feature>
<keyword evidence="6" id="KW-1185">Reference proteome</keyword>
<dbReference type="InterPro" id="IPR043128">
    <property type="entry name" value="Rev_trsase/Diguanyl_cyclase"/>
</dbReference>
<evidence type="ECO:0000259" key="3">
    <source>
        <dbReference type="PROSITE" id="PS50113"/>
    </source>
</evidence>
<dbReference type="NCBIfam" id="TIGR00229">
    <property type="entry name" value="sensory_box"/>
    <property type="match status" value="1"/>
</dbReference>
<dbReference type="Pfam" id="PF00990">
    <property type="entry name" value="GGDEF"/>
    <property type="match status" value="1"/>
</dbReference>
<reference evidence="5 6" key="1">
    <citation type="submission" date="2019-10" db="EMBL/GenBank/DDBJ databases">
        <title>Rubrobacter sp nov SCSIO 52915 isolated from a deep-sea sediment in the South China Sea.</title>
        <authorList>
            <person name="Chen R.W."/>
        </authorList>
    </citation>
    <scope>NUCLEOTIDE SEQUENCE [LARGE SCALE GENOMIC DNA]</scope>
    <source>
        <strain evidence="5 6">SCSIO 52915</strain>
    </source>
</reference>
<gene>
    <name evidence="5" type="ORF">GBA65_13630</name>
</gene>
<dbReference type="PROSITE" id="PS50113">
    <property type="entry name" value="PAC"/>
    <property type="match status" value="1"/>
</dbReference>
<dbReference type="InterPro" id="IPR035965">
    <property type="entry name" value="PAS-like_dom_sf"/>
</dbReference>
<protein>
    <submittedName>
        <fullName evidence="5">Diguanylate cyclase</fullName>
    </submittedName>
</protein>
<dbReference type="NCBIfam" id="TIGR00254">
    <property type="entry name" value="GGDEF"/>
    <property type="match status" value="1"/>
</dbReference>
<feature type="compositionally biased region" description="Basic and acidic residues" evidence="1">
    <location>
        <begin position="313"/>
        <end position="322"/>
    </location>
</feature>
<dbReference type="EMBL" id="CP045121">
    <property type="protein sequence ID" value="QIN79380.1"/>
    <property type="molecule type" value="Genomic_DNA"/>
</dbReference>
<dbReference type="PANTHER" id="PTHR44757:SF2">
    <property type="entry name" value="BIOFILM ARCHITECTURE MAINTENANCE PROTEIN MBAA"/>
    <property type="match status" value="1"/>
</dbReference>
<evidence type="ECO:0000313" key="5">
    <source>
        <dbReference type="EMBL" id="QIN79380.1"/>
    </source>
</evidence>
<dbReference type="InterPro" id="IPR001610">
    <property type="entry name" value="PAC"/>
</dbReference>
<dbReference type="KEGG" id="rmar:GBA65_13630"/>
<dbReference type="AlphaFoldDB" id="A0A6G8PYX8"/>
<dbReference type="InterPro" id="IPR000160">
    <property type="entry name" value="GGDEF_dom"/>
</dbReference>
<proteinExistence type="predicted"/>
<evidence type="ECO:0000259" key="2">
    <source>
        <dbReference type="PROSITE" id="PS50112"/>
    </source>
</evidence>
<dbReference type="InterPro" id="IPR000700">
    <property type="entry name" value="PAS-assoc_C"/>
</dbReference>
<dbReference type="PROSITE" id="PS50887">
    <property type="entry name" value="GGDEF"/>
    <property type="match status" value="1"/>
</dbReference>
<dbReference type="InterPro" id="IPR052155">
    <property type="entry name" value="Biofilm_reg_signaling"/>
</dbReference>
<dbReference type="InterPro" id="IPR000014">
    <property type="entry name" value="PAS"/>
</dbReference>
<name>A0A6G8PYX8_9ACTN</name>
<evidence type="ECO:0000256" key="1">
    <source>
        <dbReference type="SAM" id="MobiDB-lite"/>
    </source>
</evidence>
<dbReference type="CDD" id="cd00130">
    <property type="entry name" value="PAS"/>
    <property type="match status" value="1"/>
</dbReference>
<feature type="domain" description="PAS" evidence="2">
    <location>
        <begin position="8"/>
        <end position="78"/>
    </location>
</feature>
<sequence length="322" mass="35847">MAEAPRESQERFESAFEYAAIGMGLVAPDGRWLRVNRALCETLGYPEEELLGKTFQDITHPDDLDADLEQVGRLLSGESRTYRKEKRYFRKDGRTVWALLSVSAVHDEAGEVLYLISQVQDVTERKVLEEKLSHLAYHDALTGLPNRTLLEERIGHAFDRSGRTRAPVALLYLDLDGFKEVNDSLGHEAGDRLLTALARRIETRSRPADTVARLGGDEFCVLLEDIRGPGEAARIAGRLREYLAEPFDLPEGQVRVGVSIGVAEKGPNDDGRTAGRLLCEADAEMYRTKKAAKARPREFSLAADSPARGSNHARPERARPLL</sequence>
<dbReference type="Pfam" id="PF13426">
    <property type="entry name" value="PAS_9"/>
    <property type="match status" value="1"/>
</dbReference>
<dbReference type="PROSITE" id="PS50112">
    <property type="entry name" value="PAS"/>
    <property type="match status" value="1"/>
</dbReference>
<dbReference type="SUPFAM" id="SSF55785">
    <property type="entry name" value="PYP-like sensor domain (PAS domain)"/>
    <property type="match status" value="1"/>
</dbReference>
<accession>A0A6G8PYX8</accession>
<dbReference type="SMART" id="SM00267">
    <property type="entry name" value="GGDEF"/>
    <property type="match status" value="1"/>
</dbReference>
<dbReference type="SUPFAM" id="SSF55073">
    <property type="entry name" value="Nucleotide cyclase"/>
    <property type="match status" value="1"/>
</dbReference>